<gene>
    <name evidence="6" type="ORF">P4H66_18115</name>
</gene>
<dbReference type="PANTHER" id="PTHR43179">
    <property type="entry name" value="RHAMNOSYLTRANSFERASE WBBL"/>
    <property type="match status" value="1"/>
</dbReference>
<comment type="pathway">
    <text evidence="1">Cell wall biogenesis; cell wall polysaccharide biosynthesis.</text>
</comment>
<evidence type="ECO:0000256" key="2">
    <source>
        <dbReference type="ARBA" id="ARBA00006739"/>
    </source>
</evidence>
<reference evidence="6 7" key="1">
    <citation type="submission" date="2023-03" db="EMBL/GenBank/DDBJ databases">
        <title>Bacillus Genome Sequencing.</title>
        <authorList>
            <person name="Dunlap C."/>
        </authorList>
    </citation>
    <scope>NUCLEOTIDE SEQUENCE [LARGE SCALE GENOMIC DNA]</scope>
    <source>
        <strain evidence="6 7">BD-525</strain>
    </source>
</reference>
<protein>
    <submittedName>
        <fullName evidence="6">Glycosyltransferase family 2 protein</fullName>
    </submittedName>
</protein>
<accession>A0ABU6GR96</accession>
<name>A0ABU6GR96_9BACL</name>
<evidence type="ECO:0000256" key="4">
    <source>
        <dbReference type="ARBA" id="ARBA00022679"/>
    </source>
</evidence>
<dbReference type="Gene3D" id="3.90.550.10">
    <property type="entry name" value="Spore Coat Polysaccharide Biosynthesis Protein SpsA, Chain A"/>
    <property type="match status" value="1"/>
</dbReference>
<evidence type="ECO:0000256" key="3">
    <source>
        <dbReference type="ARBA" id="ARBA00022676"/>
    </source>
</evidence>
<dbReference type="EMBL" id="JARLKZ010000014">
    <property type="protein sequence ID" value="MEC0241733.1"/>
    <property type="molecule type" value="Genomic_DNA"/>
</dbReference>
<evidence type="ECO:0000313" key="7">
    <source>
        <dbReference type="Proteomes" id="UP001344632"/>
    </source>
</evidence>
<evidence type="ECO:0000313" key="6">
    <source>
        <dbReference type="EMBL" id="MEC0241733.1"/>
    </source>
</evidence>
<keyword evidence="4" id="KW-0808">Transferase</keyword>
<feature type="domain" description="Glycosyltransferase 2-like" evidence="5">
    <location>
        <begin position="56"/>
        <end position="223"/>
    </location>
</feature>
<dbReference type="Proteomes" id="UP001344632">
    <property type="component" value="Unassembled WGS sequence"/>
</dbReference>
<proteinExistence type="inferred from homology"/>
<sequence length="459" mass="51932">MKRTFRRKSVRPGSKKRGKRIWLDPGSSYRLGYERGYAQGTVKGEKAFDQPFHGTSIVIPSYNQAEYLVRCIESIETHTIEPYEIIVVDNGSTDETGDYLKKRTGQLRYRLLETNRGFSGGVNQGLMMAKGDTIVILNNDTLVTPGWLTHMLRCLKSDPIIGAVGPVTNYISGEQQIAVPYETVEQMWEYAASRDKPDVTKWKETDRLVGFCVLFRRELLGRIGYFDEGFRIGNYEDDDWIIRVRLCGLKLVIAGDSFIHHFGSVSMKKLGQEQFHAVHGHNELYYTGKWGNPHVWVDEVKQNGSLFRNGCPSNAGSPSDFFPSHVFIRDQGGQQYFLYEGNKYPCTAMEEKTGIRPVVLSRLDIRSIPTAEAVMDEKVLLSVLKSPIDGPVEGQLVGSGDGIVYQWRKGCIRPFVSDFALERWNLKERSILNLSTERLQFAPRGLPVIAPPILQNPVL</sequence>
<dbReference type="PANTHER" id="PTHR43179:SF12">
    <property type="entry name" value="GALACTOFURANOSYLTRANSFERASE GLFT2"/>
    <property type="match status" value="1"/>
</dbReference>
<dbReference type="Pfam" id="PF00535">
    <property type="entry name" value="Glycos_transf_2"/>
    <property type="match status" value="1"/>
</dbReference>
<dbReference type="SUPFAM" id="SSF53448">
    <property type="entry name" value="Nucleotide-diphospho-sugar transferases"/>
    <property type="match status" value="1"/>
</dbReference>
<dbReference type="RefSeq" id="WP_326089403.1">
    <property type="nucleotide sequence ID" value="NZ_JARLKZ010000014.1"/>
</dbReference>
<evidence type="ECO:0000256" key="1">
    <source>
        <dbReference type="ARBA" id="ARBA00004776"/>
    </source>
</evidence>
<dbReference type="CDD" id="cd04186">
    <property type="entry name" value="GT_2_like_c"/>
    <property type="match status" value="1"/>
</dbReference>
<keyword evidence="3" id="KW-0328">Glycosyltransferase</keyword>
<organism evidence="6 7">
    <name type="scientific">Paenibacillus dokdonensis</name>
    <dbReference type="NCBI Taxonomy" id="2567944"/>
    <lineage>
        <taxon>Bacteria</taxon>
        <taxon>Bacillati</taxon>
        <taxon>Bacillota</taxon>
        <taxon>Bacilli</taxon>
        <taxon>Bacillales</taxon>
        <taxon>Paenibacillaceae</taxon>
        <taxon>Paenibacillus</taxon>
    </lineage>
</organism>
<comment type="similarity">
    <text evidence="2">Belongs to the glycosyltransferase 2 family.</text>
</comment>
<dbReference type="InterPro" id="IPR001173">
    <property type="entry name" value="Glyco_trans_2-like"/>
</dbReference>
<comment type="caution">
    <text evidence="6">The sequence shown here is derived from an EMBL/GenBank/DDBJ whole genome shotgun (WGS) entry which is preliminary data.</text>
</comment>
<keyword evidence="7" id="KW-1185">Reference proteome</keyword>
<evidence type="ECO:0000259" key="5">
    <source>
        <dbReference type="Pfam" id="PF00535"/>
    </source>
</evidence>
<dbReference type="InterPro" id="IPR029044">
    <property type="entry name" value="Nucleotide-diphossugar_trans"/>
</dbReference>